<dbReference type="EMBL" id="KZ308171">
    <property type="protein sequence ID" value="KAG8223725.1"/>
    <property type="molecule type" value="Genomic_DNA"/>
</dbReference>
<feature type="compositionally biased region" description="Basic and acidic residues" evidence="1">
    <location>
        <begin position="293"/>
        <end position="303"/>
    </location>
</feature>
<feature type="region of interest" description="Disordered" evidence="1">
    <location>
        <begin position="264"/>
        <end position="308"/>
    </location>
</feature>
<reference evidence="2" key="1">
    <citation type="submission" date="2013-04" db="EMBL/GenBank/DDBJ databases">
        <authorList>
            <person name="Qu J."/>
            <person name="Murali S.C."/>
            <person name="Bandaranaike D."/>
            <person name="Bellair M."/>
            <person name="Blankenburg K."/>
            <person name="Chao H."/>
            <person name="Dinh H."/>
            <person name="Doddapaneni H."/>
            <person name="Downs B."/>
            <person name="Dugan-Rocha S."/>
            <person name="Elkadiri S."/>
            <person name="Gnanaolivu R.D."/>
            <person name="Hernandez B."/>
            <person name="Javaid M."/>
            <person name="Jayaseelan J.C."/>
            <person name="Lee S."/>
            <person name="Li M."/>
            <person name="Ming W."/>
            <person name="Munidasa M."/>
            <person name="Muniz J."/>
            <person name="Nguyen L."/>
            <person name="Ongeri F."/>
            <person name="Osuji N."/>
            <person name="Pu L.-L."/>
            <person name="Puazo M."/>
            <person name="Qu C."/>
            <person name="Quiroz J."/>
            <person name="Raj R."/>
            <person name="Weissenberger G."/>
            <person name="Xin Y."/>
            <person name="Zou X."/>
            <person name="Han Y."/>
            <person name="Richards S."/>
            <person name="Worley K."/>
            <person name="Muzny D."/>
            <person name="Gibbs R."/>
        </authorList>
    </citation>
    <scope>NUCLEOTIDE SEQUENCE</scope>
    <source>
        <strain evidence="2">Sampled in the wild</strain>
    </source>
</reference>
<accession>A0A8K0JXP3</accession>
<feature type="compositionally biased region" description="Polar residues" evidence="1">
    <location>
        <begin position="362"/>
        <end position="372"/>
    </location>
</feature>
<feature type="compositionally biased region" description="Polar residues" evidence="1">
    <location>
        <begin position="148"/>
        <end position="165"/>
    </location>
</feature>
<dbReference type="Proteomes" id="UP000792457">
    <property type="component" value="Unassembled WGS sequence"/>
</dbReference>
<feature type="compositionally biased region" description="Basic residues" evidence="1">
    <location>
        <begin position="121"/>
        <end position="141"/>
    </location>
</feature>
<feature type="compositionally biased region" description="Basic and acidic residues" evidence="1">
    <location>
        <begin position="330"/>
        <end position="339"/>
    </location>
</feature>
<feature type="compositionally biased region" description="Pro residues" evidence="1">
    <location>
        <begin position="96"/>
        <end position="119"/>
    </location>
</feature>
<proteinExistence type="predicted"/>
<name>A0A8K0JXP3_LADFU</name>
<dbReference type="AlphaFoldDB" id="A0A8K0JXP3"/>
<feature type="region of interest" description="Disordered" evidence="1">
    <location>
        <begin position="93"/>
        <end position="177"/>
    </location>
</feature>
<comment type="caution">
    <text evidence="2">The sequence shown here is derived from an EMBL/GenBank/DDBJ whole genome shotgun (WGS) entry which is preliminary data.</text>
</comment>
<feature type="region of interest" description="Disordered" evidence="1">
    <location>
        <begin position="362"/>
        <end position="382"/>
    </location>
</feature>
<feature type="compositionally biased region" description="Basic and acidic residues" evidence="1">
    <location>
        <begin position="264"/>
        <end position="275"/>
    </location>
</feature>
<reference evidence="2" key="2">
    <citation type="submission" date="2017-10" db="EMBL/GenBank/DDBJ databases">
        <title>Ladona fulva Genome sequencing and assembly.</title>
        <authorList>
            <person name="Murali S."/>
            <person name="Richards S."/>
            <person name="Bandaranaike D."/>
            <person name="Bellair M."/>
            <person name="Blankenburg K."/>
            <person name="Chao H."/>
            <person name="Dinh H."/>
            <person name="Doddapaneni H."/>
            <person name="Dugan-Rocha S."/>
            <person name="Elkadiri S."/>
            <person name="Gnanaolivu R."/>
            <person name="Hernandez B."/>
            <person name="Skinner E."/>
            <person name="Javaid M."/>
            <person name="Lee S."/>
            <person name="Li M."/>
            <person name="Ming W."/>
            <person name="Munidasa M."/>
            <person name="Muniz J."/>
            <person name="Nguyen L."/>
            <person name="Hughes D."/>
            <person name="Osuji N."/>
            <person name="Pu L.-L."/>
            <person name="Puazo M."/>
            <person name="Qu C."/>
            <person name="Quiroz J."/>
            <person name="Raj R."/>
            <person name="Weissenberger G."/>
            <person name="Xin Y."/>
            <person name="Zou X."/>
            <person name="Han Y."/>
            <person name="Worley K."/>
            <person name="Muzny D."/>
            <person name="Gibbs R."/>
        </authorList>
    </citation>
    <scope>NUCLEOTIDE SEQUENCE</scope>
    <source>
        <strain evidence="2">Sampled in the wild</strain>
    </source>
</reference>
<feature type="compositionally biased region" description="Pro residues" evidence="1">
    <location>
        <begin position="373"/>
        <end position="382"/>
    </location>
</feature>
<evidence type="ECO:0000313" key="3">
    <source>
        <dbReference type="Proteomes" id="UP000792457"/>
    </source>
</evidence>
<keyword evidence="3" id="KW-1185">Reference proteome</keyword>
<evidence type="ECO:0000313" key="2">
    <source>
        <dbReference type="EMBL" id="KAG8223725.1"/>
    </source>
</evidence>
<gene>
    <name evidence="2" type="ORF">J437_LFUL003631</name>
</gene>
<protein>
    <submittedName>
        <fullName evidence="2">Uncharacterized protein</fullName>
    </submittedName>
</protein>
<organism evidence="2 3">
    <name type="scientific">Ladona fulva</name>
    <name type="common">Scarce chaser dragonfly</name>
    <name type="synonym">Libellula fulva</name>
    <dbReference type="NCBI Taxonomy" id="123851"/>
    <lineage>
        <taxon>Eukaryota</taxon>
        <taxon>Metazoa</taxon>
        <taxon>Ecdysozoa</taxon>
        <taxon>Arthropoda</taxon>
        <taxon>Hexapoda</taxon>
        <taxon>Insecta</taxon>
        <taxon>Pterygota</taxon>
        <taxon>Palaeoptera</taxon>
        <taxon>Odonata</taxon>
        <taxon>Epiprocta</taxon>
        <taxon>Anisoptera</taxon>
        <taxon>Libelluloidea</taxon>
        <taxon>Libellulidae</taxon>
        <taxon>Ladona</taxon>
    </lineage>
</organism>
<feature type="region of interest" description="Disordered" evidence="1">
    <location>
        <begin position="320"/>
        <end position="339"/>
    </location>
</feature>
<sequence length="382" mass="42355">MDKNELFKYFEVKRRRDTELAKVDIASLFVPRSKAPELNLAKVVRKAIAEIKSQKETEENLSQINLIETRKKLQLEDKYNALIRAEGMLTLYVPPAHTPPPQQPPPPTPPPPSPPPIPVRRPTRGRPPKRRYFRGRWRGYRGGRGTAPSVSQTRGMALPSGSSIQPRNPVGRPRRGRPISRRIVTRGSLSLPASAETSVTLVVEPTTMPVVENVTRVVKNPMVKANELTPKRKAKNVVPPITSASPDTVRNLIATITAPKVLEKKVPDESDKTSVPEEEINSAKSASLESSSDEAKKQDEEKANGQVNALLWKESFSKVKVTTENPLPPTKDKVVDPKERMKKIIAESQEKLLQKLSCVPNSSKNLTSWSINPPSPPSDSVC</sequence>
<evidence type="ECO:0000256" key="1">
    <source>
        <dbReference type="SAM" id="MobiDB-lite"/>
    </source>
</evidence>